<keyword evidence="5" id="KW-0929">Antimicrobial</keyword>
<dbReference type="InParanoid" id="K1QQN8"/>
<dbReference type="InterPro" id="IPR008597">
    <property type="entry name" value="Invert_lysozyme"/>
</dbReference>
<dbReference type="AlphaFoldDB" id="K1QQN8"/>
<comment type="subcellular location">
    <subcellularLocation>
        <location evidence="2">Secreted</location>
    </subcellularLocation>
</comment>
<feature type="disulfide bond" evidence="11">
    <location>
        <begin position="24"/>
        <end position="30"/>
    </location>
</feature>
<dbReference type="PANTHER" id="PTHR11195">
    <property type="entry name" value="DESTABILASE-RELATED"/>
    <property type="match status" value="1"/>
</dbReference>
<keyword evidence="10" id="KW-0326">Glycosidase</keyword>
<reference evidence="12" key="1">
    <citation type="journal article" date="2012" name="Nature">
        <title>The oyster genome reveals stress adaptation and complexity of shell formation.</title>
        <authorList>
            <person name="Zhang G."/>
            <person name="Fang X."/>
            <person name="Guo X."/>
            <person name="Li L."/>
            <person name="Luo R."/>
            <person name="Xu F."/>
            <person name="Yang P."/>
            <person name="Zhang L."/>
            <person name="Wang X."/>
            <person name="Qi H."/>
            <person name="Xiong Z."/>
            <person name="Que H."/>
            <person name="Xie Y."/>
            <person name="Holland P.W."/>
            <person name="Paps J."/>
            <person name="Zhu Y."/>
            <person name="Wu F."/>
            <person name="Chen Y."/>
            <person name="Wang J."/>
            <person name="Peng C."/>
            <person name="Meng J."/>
            <person name="Yang L."/>
            <person name="Liu J."/>
            <person name="Wen B."/>
            <person name="Zhang N."/>
            <person name="Huang Z."/>
            <person name="Zhu Q."/>
            <person name="Feng Y."/>
            <person name="Mount A."/>
            <person name="Hedgecock D."/>
            <person name="Xu Z."/>
            <person name="Liu Y."/>
            <person name="Domazet-Loso T."/>
            <person name="Du Y."/>
            <person name="Sun X."/>
            <person name="Zhang S."/>
            <person name="Liu B."/>
            <person name="Cheng P."/>
            <person name="Jiang X."/>
            <person name="Li J."/>
            <person name="Fan D."/>
            <person name="Wang W."/>
            <person name="Fu W."/>
            <person name="Wang T."/>
            <person name="Wang B."/>
            <person name="Zhang J."/>
            <person name="Peng Z."/>
            <person name="Li Y."/>
            <person name="Li N."/>
            <person name="Wang J."/>
            <person name="Chen M."/>
            <person name="He Y."/>
            <person name="Tan F."/>
            <person name="Song X."/>
            <person name="Zheng Q."/>
            <person name="Huang R."/>
            <person name="Yang H."/>
            <person name="Du X."/>
            <person name="Chen L."/>
            <person name="Yang M."/>
            <person name="Gaffney P.M."/>
            <person name="Wang S."/>
            <person name="Luo L."/>
            <person name="She Z."/>
            <person name="Ming Y."/>
            <person name="Huang W."/>
            <person name="Zhang S."/>
            <person name="Huang B."/>
            <person name="Zhang Y."/>
            <person name="Qu T."/>
            <person name="Ni P."/>
            <person name="Miao G."/>
            <person name="Wang J."/>
            <person name="Wang Q."/>
            <person name="Steinberg C.E."/>
            <person name="Wang H."/>
            <person name="Li N."/>
            <person name="Qian L."/>
            <person name="Zhang G."/>
            <person name="Li Y."/>
            <person name="Yang H."/>
            <person name="Liu X."/>
            <person name="Wang J."/>
            <person name="Yin Y."/>
            <person name="Wang J."/>
        </authorList>
    </citation>
    <scope>NUCLEOTIDE SEQUENCE [LARGE SCALE GENOMIC DNA]</scope>
    <source>
        <strain evidence="12">05x7-T-G4-1.051#20</strain>
    </source>
</reference>
<dbReference type="Gene3D" id="1.10.530.10">
    <property type="match status" value="1"/>
</dbReference>
<dbReference type="GO" id="GO:0003796">
    <property type="term" value="F:lysozyme activity"/>
    <property type="evidence" value="ECO:0007669"/>
    <property type="project" value="UniProtKB-EC"/>
</dbReference>
<evidence type="ECO:0000256" key="8">
    <source>
        <dbReference type="ARBA" id="ARBA00022801"/>
    </source>
</evidence>
<keyword evidence="4" id="KW-0964">Secreted</keyword>
<keyword evidence="6" id="KW-0081">Bacteriolytic enzyme</keyword>
<name>K1QQN8_MAGGI</name>
<dbReference type="PANTHER" id="PTHR11195:SF13">
    <property type="entry name" value="INVERTEBRATE-TYPE LYSOZYME 2-RELATED"/>
    <property type="match status" value="1"/>
</dbReference>
<dbReference type="FunCoup" id="K1QQN8">
    <property type="interactions" value="30"/>
</dbReference>
<evidence type="ECO:0000256" key="5">
    <source>
        <dbReference type="ARBA" id="ARBA00022529"/>
    </source>
</evidence>
<sequence length="87" mass="9696">MQRLLGSIVILATVFTFCEGFKACANDYTCASNCVRAYMKRYIGSSGCPANCESYARIHNGGPRGCRYPSTLRYWEKVHQQGCNVNS</sequence>
<evidence type="ECO:0000256" key="7">
    <source>
        <dbReference type="ARBA" id="ARBA00022729"/>
    </source>
</evidence>
<evidence type="ECO:0000313" key="12">
    <source>
        <dbReference type="EMBL" id="EKC39287.1"/>
    </source>
</evidence>
<keyword evidence="9 11" id="KW-1015">Disulfide bond</keyword>
<dbReference type="HOGENOM" id="CLU_2485504_0_0_1"/>
<keyword evidence="7" id="KW-0732">Signal</keyword>
<evidence type="ECO:0000256" key="4">
    <source>
        <dbReference type="ARBA" id="ARBA00022525"/>
    </source>
</evidence>
<evidence type="ECO:0000256" key="6">
    <source>
        <dbReference type="ARBA" id="ARBA00022638"/>
    </source>
</evidence>
<dbReference type="Pfam" id="PF05497">
    <property type="entry name" value="Destabilase"/>
    <property type="match status" value="1"/>
</dbReference>
<comment type="catalytic activity">
    <reaction evidence="1">
        <text>Hydrolysis of (1-&gt;4)-beta-linkages between N-acetylmuramic acid and N-acetyl-D-glucosamine residues in a peptidoglycan and between N-acetyl-D-glucosamine residues in chitodextrins.</text>
        <dbReference type="EC" id="3.2.1.17"/>
    </reaction>
</comment>
<evidence type="ECO:0000256" key="2">
    <source>
        <dbReference type="ARBA" id="ARBA00004613"/>
    </source>
</evidence>
<dbReference type="MEROPS" id="S81.001"/>
<feature type="disulfide bond" evidence="11">
    <location>
        <begin position="48"/>
        <end position="66"/>
    </location>
</feature>
<evidence type="ECO:0000256" key="1">
    <source>
        <dbReference type="ARBA" id="ARBA00000632"/>
    </source>
</evidence>
<dbReference type="GO" id="GO:0042742">
    <property type="term" value="P:defense response to bacterium"/>
    <property type="evidence" value="ECO:0007669"/>
    <property type="project" value="UniProtKB-KW"/>
</dbReference>
<keyword evidence="8" id="KW-0378">Hydrolase</keyword>
<dbReference type="GO" id="GO:0031640">
    <property type="term" value="P:killing of cells of another organism"/>
    <property type="evidence" value="ECO:0007669"/>
    <property type="project" value="UniProtKB-KW"/>
</dbReference>
<proteinExistence type="predicted"/>
<evidence type="ECO:0000256" key="10">
    <source>
        <dbReference type="ARBA" id="ARBA00023295"/>
    </source>
</evidence>
<dbReference type="EC" id="3.2.1.17" evidence="3"/>
<evidence type="ECO:0000256" key="9">
    <source>
        <dbReference type="ARBA" id="ARBA00023157"/>
    </source>
</evidence>
<gene>
    <name evidence="12" type="ORF">CGI_10024455</name>
</gene>
<evidence type="ECO:0000256" key="11">
    <source>
        <dbReference type="PIRSR" id="PIRSR608597-3"/>
    </source>
</evidence>
<dbReference type="EMBL" id="JH816734">
    <property type="protein sequence ID" value="EKC39287.1"/>
    <property type="molecule type" value="Genomic_DNA"/>
</dbReference>
<protein>
    <recommendedName>
        <fullName evidence="3">lysozyme</fullName>
        <ecNumber evidence="3">3.2.1.17</ecNumber>
    </recommendedName>
</protein>
<accession>K1QQN8</accession>
<dbReference type="PROSITE" id="PS51909">
    <property type="entry name" value="LYSOZYME_I"/>
    <property type="match status" value="1"/>
</dbReference>
<evidence type="ECO:0000256" key="3">
    <source>
        <dbReference type="ARBA" id="ARBA00012732"/>
    </source>
</evidence>
<organism evidence="12">
    <name type="scientific">Magallana gigas</name>
    <name type="common">Pacific oyster</name>
    <name type="synonym">Crassostrea gigas</name>
    <dbReference type="NCBI Taxonomy" id="29159"/>
    <lineage>
        <taxon>Eukaryota</taxon>
        <taxon>Metazoa</taxon>
        <taxon>Spiralia</taxon>
        <taxon>Lophotrochozoa</taxon>
        <taxon>Mollusca</taxon>
        <taxon>Bivalvia</taxon>
        <taxon>Autobranchia</taxon>
        <taxon>Pteriomorphia</taxon>
        <taxon>Ostreida</taxon>
        <taxon>Ostreoidea</taxon>
        <taxon>Ostreidae</taxon>
        <taxon>Magallana</taxon>
    </lineage>
</organism>
<dbReference type="GO" id="GO:0005576">
    <property type="term" value="C:extracellular region"/>
    <property type="evidence" value="ECO:0007669"/>
    <property type="project" value="UniProtKB-SubCell"/>
</dbReference>